<evidence type="ECO:0000256" key="5">
    <source>
        <dbReference type="ARBA" id="ARBA00022692"/>
    </source>
</evidence>
<keyword evidence="7" id="KW-0249">Electron transport</keyword>
<evidence type="ECO:0000256" key="10">
    <source>
        <dbReference type="SAM" id="Phobius"/>
    </source>
</evidence>
<feature type="transmembrane region" description="Helical" evidence="10">
    <location>
        <begin position="268"/>
        <end position="287"/>
    </location>
</feature>
<name>A0A0U2WSD2_9ENTE</name>
<evidence type="ECO:0000256" key="9">
    <source>
        <dbReference type="ARBA" id="ARBA00023136"/>
    </source>
</evidence>
<dbReference type="InterPro" id="IPR004338">
    <property type="entry name" value="NqrB/RnfD"/>
</dbReference>
<keyword evidence="1" id="KW-0813">Transport</keyword>
<evidence type="ECO:0000313" key="12">
    <source>
        <dbReference type="Proteomes" id="UP000067523"/>
    </source>
</evidence>
<keyword evidence="5 10" id="KW-0812">Transmembrane</keyword>
<feature type="transmembrane region" description="Helical" evidence="10">
    <location>
        <begin position="237"/>
        <end position="256"/>
    </location>
</feature>
<proteinExistence type="predicted"/>
<keyword evidence="3" id="KW-0285">Flavoprotein</keyword>
<evidence type="ECO:0000256" key="4">
    <source>
        <dbReference type="ARBA" id="ARBA00022643"/>
    </source>
</evidence>
<feature type="transmembrane region" description="Helical" evidence="10">
    <location>
        <begin position="293"/>
        <end position="312"/>
    </location>
</feature>
<dbReference type="STRING" id="118060.ATZ35_04555"/>
<dbReference type="AlphaFoldDB" id="A0A0U2WSD2"/>
<dbReference type="KEGG" id="erx:ATZ35_04555"/>
<evidence type="ECO:0000313" key="11">
    <source>
        <dbReference type="EMBL" id="ALS36457.1"/>
    </source>
</evidence>
<keyword evidence="9 10" id="KW-0472">Membrane</keyword>
<evidence type="ECO:0000256" key="7">
    <source>
        <dbReference type="ARBA" id="ARBA00022982"/>
    </source>
</evidence>
<protein>
    <submittedName>
        <fullName evidence="11">Electron transporter RnfD</fullName>
    </submittedName>
</protein>
<dbReference type="GO" id="GO:0005886">
    <property type="term" value="C:plasma membrane"/>
    <property type="evidence" value="ECO:0007669"/>
    <property type="project" value="TreeGrafter"/>
</dbReference>
<dbReference type="PANTHER" id="PTHR30578">
    <property type="entry name" value="ELECTRON TRANSPORT COMPLEX PROTEIN RNFD"/>
    <property type="match status" value="1"/>
</dbReference>
<evidence type="ECO:0000256" key="3">
    <source>
        <dbReference type="ARBA" id="ARBA00022630"/>
    </source>
</evidence>
<keyword evidence="8 10" id="KW-1133">Transmembrane helix</keyword>
<dbReference type="EMBL" id="CP013655">
    <property type="protein sequence ID" value="ALS36457.1"/>
    <property type="molecule type" value="Genomic_DNA"/>
</dbReference>
<accession>A0A0U2WSD2</accession>
<dbReference type="InterPro" id="IPR011303">
    <property type="entry name" value="RnfD_bac"/>
</dbReference>
<organism evidence="11 12">
    <name type="scientific">Enterococcus rotai</name>
    <dbReference type="NCBI Taxonomy" id="118060"/>
    <lineage>
        <taxon>Bacteria</taxon>
        <taxon>Bacillati</taxon>
        <taxon>Bacillota</taxon>
        <taxon>Bacilli</taxon>
        <taxon>Lactobacillales</taxon>
        <taxon>Enterococcaceae</taxon>
        <taxon>Enterococcus</taxon>
    </lineage>
</organism>
<feature type="transmembrane region" description="Helical" evidence="10">
    <location>
        <begin position="88"/>
        <end position="114"/>
    </location>
</feature>
<dbReference type="Proteomes" id="UP000067523">
    <property type="component" value="Chromosome"/>
</dbReference>
<gene>
    <name evidence="11" type="ORF">ATZ35_04555</name>
</gene>
<feature type="transmembrane region" description="Helical" evidence="10">
    <location>
        <begin position="51"/>
        <end position="68"/>
    </location>
</feature>
<sequence>MMINTEYTSTGPFMGPHIREKWTSQWIMQQVMIALVFPTVAATYFFGWWSLVMVLVSIIACISLEFIFQKIVWKKGTINDYSAVITGWLLALTLPVTAPLWTLLIGDFIAIIVVKQLTGGIGRNWLNPAVAARVLLKLFFSPWITNWVTPQPDAVATATPLVDLGNFAREISPTTPDFVELFMGFGLGGPIGETCKFALLLSASYLIARKIINPLVPVITMASFYGAILLYSSFNFAFASAHLLSGALIFAAVFMVTDYTTSPLTDKGKYIFALGCGVLAATLRISMDLPGGIGVAILVMNLLVPVINKYTVSRIYGES</sequence>
<dbReference type="GO" id="GO:0055085">
    <property type="term" value="P:transmembrane transport"/>
    <property type="evidence" value="ECO:0007669"/>
    <property type="project" value="InterPro"/>
</dbReference>
<dbReference type="GO" id="GO:0022900">
    <property type="term" value="P:electron transport chain"/>
    <property type="evidence" value="ECO:0007669"/>
    <property type="project" value="InterPro"/>
</dbReference>
<evidence type="ECO:0000256" key="1">
    <source>
        <dbReference type="ARBA" id="ARBA00022448"/>
    </source>
</evidence>
<evidence type="ECO:0000256" key="2">
    <source>
        <dbReference type="ARBA" id="ARBA00022553"/>
    </source>
</evidence>
<dbReference type="PANTHER" id="PTHR30578:SF0">
    <property type="entry name" value="ION-TRANSLOCATING OXIDOREDUCTASE COMPLEX SUBUNIT D"/>
    <property type="match status" value="1"/>
</dbReference>
<evidence type="ECO:0000256" key="6">
    <source>
        <dbReference type="ARBA" id="ARBA00022967"/>
    </source>
</evidence>
<dbReference type="Pfam" id="PF03116">
    <property type="entry name" value="NQR2_RnfD_RnfE"/>
    <property type="match status" value="1"/>
</dbReference>
<keyword evidence="6" id="KW-1278">Translocase</keyword>
<keyword evidence="2" id="KW-0597">Phosphoprotein</keyword>
<reference evidence="12" key="1">
    <citation type="submission" date="2015-12" db="EMBL/GenBank/DDBJ databases">
        <authorList>
            <person name="Lauer A."/>
            <person name="Humrighouse B."/>
            <person name="Loparev V."/>
            <person name="Shewmaker P.L."/>
            <person name="Whitney A.M."/>
            <person name="McLaughlin R.W."/>
        </authorList>
    </citation>
    <scope>NUCLEOTIDE SEQUENCE [LARGE SCALE GENOMIC DNA]</scope>
    <source>
        <strain evidence="12">LMG 26678</strain>
    </source>
</reference>
<evidence type="ECO:0000256" key="8">
    <source>
        <dbReference type="ARBA" id="ARBA00022989"/>
    </source>
</evidence>
<keyword evidence="12" id="KW-1185">Reference proteome</keyword>
<feature type="transmembrane region" description="Helical" evidence="10">
    <location>
        <begin position="211"/>
        <end position="231"/>
    </location>
</feature>
<dbReference type="NCBIfam" id="TIGR01946">
    <property type="entry name" value="rnfD"/>
    <property type="match status" value="1"/>
</dbReference>
<keyword evidence="4" id="KW-0288">FMN</keyword>